<protein>
    <submittedName>
        <fullName evidence="8">ABC transporter permease</fullName>
    </submittedName>
</protein>
<feature type="transmembrane region" description="Helical" evidence="6">
    <location>
        <begin position="600"/>
        <end position="622"/>
    </location>
</feature>
<proteinExistence type="inferred from homology"/>
<evidence type="ECO:0000256" key="6">
    <source>
        <dbReference type="PIRNR" id="PIRNR018968"/>
    </source>
</evidence>
<keyword evidence="4 6" id="KW-1133">Transmembrane helix</keyword>
<evidence type="ECO:0000256" key="2">
    <source>
        <dbReference type="ARBA" id="ARBA00022475"/>
    </source>
</evidence>
<feature type="transmembrane region" description="Helical" evidence="6">
    <location>
        <begin position="634"/>
        <end position="658"/>
    </location>
</feature>
<comment type="caution">
    <text evidence="8">The sequence shown here is derived from an EMBL/GenBank/DDBJ whole genome shotgun (WGS) entry which is preliminary data.</text>
</comment>
<feature type="transmembrane region" description="Helical" evidence="6">
    <location>
        <begin position="203"/>
        <end position="224"/>
    </location>
</feature>
<organism evidence="8 9">
    <name type="scientific">Caproiciproducens galactitolivorans</name>
    <dbReference type="NCBI Taxonomy" id="642589"/>
    <lineage>
        <taxon>Bacteria</taxon>
        <taxon>Bacillati</taxon>
        <taxon>Bacillota</taxon>
        <taxon>Clostridia</taxon>
        <taxon>Eubacteriales</taxon>
        <taxon>Acutalibacteraceae</taxon>
        <taxon>Caproiciproducens</taxon>
    </lineage>
</organism>
<dbReference type="EMBL" id="JAPOHA010000006">
    <property type="protein sequence ID" value="MCY1714104.1"/>
    <property type="molecule type" value="Genomic_DNA"/>
</dbReference>
<evidence type="ECO:0000256" key="1">
    <source>
        <dbReference type="ARBA" id="ARBA00004651"/>
    </source>
</evidence>
<sequence length="667" mass="74179">MFCKLALKNVTKSIRDYTVYFLTMTFGVCLFYMFNAIDSQTAMLQLSSSQYDSIQALTKMIAYVSVFISVILGFLIVYANQFLIKRRKKELGIYMTLGMEKGKISQMIVFETLLIGLFALATGLVVGIFASQGLSVVTAKLFEVNLKAFTFTFSINAFYKTLLYFGIIFLIVMVFNTVSISKLKLIDMLMAGKKNETLKIKKLSVSVFLFFISVICLGIAYHLIIKNGMMQFNDMFAASIILGCIGTLLFFFSLSGFLLRVVQMNKGLYFKNLNMFILRQINSKINTTFVSMSVICIMLLITIGTLSTGMGLANVLTKSLNETTPYDISLKCVANKDRPNIGNIAENLRNDKVDLNRYLKGYTQITGYSSNIKYGEIYDADKIPKYYGNFKDLQKMPAGILSVSDYNNAAVLQGKPVITLKPDEFAINCTVSQFTPAIKSFLNQNGKVKLNGTDLTYAKNGMQTLCLFTTYSQQDIGTLIVPDDLVKGLKVETAVLNVQYKAGINEQEFTKLLDAKRGSHPNWPFDQMISKAGVYENAAGLRTIISYLAIYIGLVFLITSAAVLALQQLSEASDNTERYGLLRKLGAEEKMINRALLGQIGIYFFIPLSLALVHSAVGIHVANNLVAVLGHLDILGNTLFTAALFLLIYGGYFLATYFGSKNMIQQK</sequence>
<feature type="transmembrane region" description="Helical" evidence="6">
    <location>
        <begin position="289"/>
        <end position="313"/>
    </location>
</feature>
<keyword evidence="9" id="KW-1185">Reference proteome</keyword>
<dbReference type="RefSeq" id="WP_268058152.1">
    <property type="nucleotide sequence ID" value="NZ_JAPOHA010000006.1"/>
</dbReference>
<dbReference type="InterPro" id="IPR027022">
    <property type="entry name" value="ABC_permease_BceB-typ"/>
</dbReference>
<feature type="domain" description="ABC3 transporter permease C-terminal" evidence="7">
    <location>
        <begin position="64"/>
        <end position="182"/>
    </location>
</feature>
<accession>A0ABT4BTC1</accession>
<feature type="transmembrane region" description="Helical" evidence="6">
    <location>
        <begin position="544"/>
        <end position="566"/>
    </location>
</feature>
<dbReference type="InterPro" id="IPR052536">
    <property type="entry name" value="ABC-4_Integral_Memb_Prot"/>
</dbReference>
<evidence type="ECO:0000313" key="9">
    <source>
        <dbReference type="Proteomes" id="UP001082703"/>
    </source>
</evidence>
<feature type="transmembrane region" description="Helical" evidence="6">
    <location>
        <begin position="57"/>
        <end position="79"/>
    </location>
</feature>
<gene>
    <name evidence="8" type="ORF">OUY18_07550</name>
</gene>
<name>A0ABT4BTC1_9FIRM</name>
<feature type="transmembrane region" description="Helical" evidence="6">
    <location>
        <begin position="108"/>
        <end position="130"/>
    </location>
</feature>
<dbReference type="PIRSF" id="PIRSF018968">
    <property type="entry name" value="ABC_permease_BceB"/>
    <property type="match status" value="1"/>
</dbReference>
<feature type="transmembrane region" description="Helical" evidence="6">
    <location>
        <begin position="162"/>
        <end position="183"/>
    </location>
</feature>
<keyword evidence="2 6" id="KW-1003">Cell membrane</keyword>
<evidence type="ECO:0000256" key="5">
    <source>
        <dbReference type="ARBA" id="ARBA00023136"/>
    </source>
</evidence>
<evidence type="ECO:0000313" key="8">
    <source>
        <dbReference type="EMBL" id="MCY1714104.1"/>
    </source>
</evidence>
<evidence type="ECO:0000256" key="3">
    <source>
        <dbReference type="ARBA" id="ARBA00022692"/>
    </source>
</evidence>
<dbReference type="InterPro" id="IPR003838">
    <property type="entry name" value="ABC3_permease_C"/>
</dbReference>
<comment type="subcellular location">
    <subcellularLocation>
        <location evidence="1 6">Cell membrane</location>
        <topology evidence="1 6">Multi-pass membrane protein</topology>
    </subcellularLocation>
</comment>
<keyword evidence="6" id="KW-0813">Transport</keyword>
<feature type="transmembrane region" description="Helical" evidence="6">
    <location>
        <begin position="17"/>
        <end position="37"/>
    </location>
</feature>
<dbReference type="Proteomes" id="UP001082703">
    <property type="component" value="Unassembled WGS sequence"/>
</dbReference>
<dbReference type="Pfam" id="PF02687">
    <property type="entry name" value="FtsX"/>
    <property type="match status" value="2"/>
</dbReference>
<reference evidence="8 9" key="1">
    <citation type="submission" date="2022-11" db="EMBL/GenBank/DDBJ databases">
        <authorList>
            <person name="Caiyu Z."/>
        </authorList>
    </citation>
    <scope>NUCLEOTIDE SEQUENCE [LARGE SCALE GENOMIC DNA]</scope>
    <source>
        <strain evidence="8 9">YR-4</strain>
    </source>
</reference>
<dbReference type="PANTHER" id="PTHR46795:SF3">
    <property type="entry name" value="ABC TRANSPORTER PERMEASE"/>
    <property type="match status" value="1"/>
</dbReference>
<evidence type="ECO:0000256" key="4">
    <source>
        <dbReference type="ARBA" id="ARBA00022989"/>
    </source>
</evidence>
<feature type="transmembrane region" description="Helical" evidence="6">
    <location>
        <begin position="236"/>
        <end position="262"/>
    </location>
</feature>
<keyword evidence="3 6" id="KW-0812">Transmembrane</keyword>
<evidence type="ECO:0000259" key="7">
    <source>
        <dbReference type="Pfam" id="PF02687"/>
    </source>
</evidence>
<comment type="similarity">
    <text evidence="6">Belongs to the ABC-4 integral membrane protein family.</text>
</comment>
<feature type="domain" description="ABC3 transporter permease C-terminal" evidence="7">
    <location>
        <begin position="552"/>
        <end position="663"/>
    </location>
</feature>
<dbReference type="PANTHER" id="PTHR46795">
    <property type="entry name" value="ABC TRANSPORTER PERMEASE-RELATED-RELATED"/>
    <property type="match status" value="1"/>
</dbReference>
<keyword evidence="5 6" id="KW-0472">Membrane</keyword>